<sequence>MVRPKSLKFASFNLLNFAAPPYAFYQPEESYSDTQWVTKTQFITGLIQHIDPSVIVFQEVFNPDILATLCDELGLKHFATVDTPTQDPVYANVLFNPVVAIASKIPFKQCKPLEPSHELLEYLNNLGQFKFNRTPIKCTFDIEGFGPLTVYAVHFKSQRVHSMAHILGEPDQEDPFLTLLNQTVGAMQSQISRSLEASIVYYDALRTQREKAAATLVMGDFNAHISSPALSFMTQQFPIAVEPSKFDSVGLYESFSISDNQLEFDIKPPTHYFQGQGNVLDYILASKEFSPTHPNSKVETLTYYNYASHLDPKRDEEDIRYSDHAAIAIEITIK</sequence>
<dbReference type="Proteomes" id="UP000076587">
    <property type="component" value="Unassembled WGS sequence"/>
</dbReference>
<dbReference type="GO" id="GO:0006506">
    <property type="term" value="P:GPI anchor biosynthetic process"/>
    <property type="evidence" value="ECO:0007669"/>
    <property type="project" value="TreeGrafter"/>
</dbReference>
<accession>A0A166YLQ1</accession>
<reference evidence="2 3" key="1">
    <citation type="submission" date="2013-07" db="EMBL/GenBank/DDBJ databases">
        <title>Comparative Genomic and Metabolomic Analysis of Twelve Strains of Pseudoalteromonas luteoviolacea.</title>
        <authorList>
            <person name="Vynne N.G."/>
            <person name="Mansson M."/>
            <person name="Gram L."/>
        </authorList>
    </citation>
    <scope>NUCLEOTIDE SEQUENCE [LARGE SCALE GENOMIC DNA]</scope>
    <source>
        <strain evidence="2 3">NCIMB 1942</strain>
    </source>
</reference>
<evidence type="ECO:0000259" key="1">
    <source>
        <dbReference type="Pfam" id="PF03372"/>
    </source>
</evidence>
<evidence type="ECO:0000313" key="3">
    <source>
        <dbReference type="Proteomes" id="UP000076587"/>
    </source>
</evidence>
<dbReference type="PATRIC" id="fig|1365253.3.peg.4745"/>
<protein>
    <recommendedName>
        <fullName evidence="1">Endonuclease/exonuclease/phosphatase domain-containing protein</fullName>
    </recommendedName>
</protein>
<dbReference type="InterPro" id="IPR036691">
    <property type="entry name" value="Endo/exonu/phosph_ase_sf"/>
</dbReference>
<dbReference type="GO" id="GO:0016020">
    <property type="term" value="C:membrane"/>
    <property type="evidence" value="ECO:0007669"/>
    <property type="project" value="GOC"/>
</dbReference>
<dbReference type="OrthoDB" id="833328at2"/>
<gene>
    <name evidence="2" type="ORF">N482_19490</name>
</gene>
<name>A0A166YLQ1_9GAMM</name>
<organism evidence="2 3">
    <name type="scientific">Pseudoalteromonas luteoviolacea NCIMB 1942</name>
    <dbReference type="NCBI Taxonomy" id="1365253"/>
    <lineage>
        <taxon>Bacteria</taxon>
        <taxon>Pseudomonadati</taxon>
        <taxon>Pseudomonadota</taxon>
        <taxon>Gammaproteobacteria</taxon>
        <taxon>Alteromonadales</taxon>
        <taxon>Pseudoalteromonadaceae</taxon>
        <taxon>Pseudoalteromonas</taxon>
    </lineage>
</organism>
<proteinExistence type="predicted"/>
<dbReference type="Pfam" id="PF03372">
    <property type="entry name" value="Exo_endo_phos"/>
    <property type="match status" value="1"/>
</dbReference>
<dbReference type="InterPro" id="IPR005135">
    <property type="entry name" value="Endo/exonuclease/phosphatase"/>
</dbReference>
<dbReference type="GO" id="GO:0003824">
    <property type="term" value="F:catalytic activity"/>
    <property type="evidence" value="ECO:0007669"/>
    <property type="project" value="InterPro"/>
</dbReference>
<evidence type="ECO:0000313" key="2">
    <source>
        <dbReference type="EMBL" id="KZN42995.1"/>
    </source>
</evidence>
<dbReference type="PANTHER" id="PTHR14859:SF15">
    <property type="entry name" value="ENDONUCLEASE_EXONUCLEASE_PHOSPHATASE DOMAIN-CONTAINING PROTEIN"/>
    <property type="match status" value="1"/>
</dbReference>
<dbReference type="Gene3D" id="3.60.10.10">
    <property type="entry name" value="Endonuclease/exonuclease/phosphatase"/>
    <property type="match status" value="1"/>
</dbReference>
<dbReference type="EMBL" id="AUXT01000210">
    <property type="protein sequence ID" value="KZN42995.1"/>
    <property type="molecule type" value="Genomic_DNA"/>
</dbReference>
<feature type="domain" description="Endonuclease/exonuclease/phosphatase" evidence="1">
    <location>
        <begin position="10"/>
        <end position="324"/>
    </location>
</feature>
<comment type="caution">
    <text evidence="2">The sequence shown here is derived from an EMBL/GenBank/DDBJ whole genome shotgun (WGS) entry which is preliminary data.</text>
</comment>
<dbReference type="RefSeq" id="WP_063379029.1">
    <property type="nucleotide sequence ID" value="NZ_AUXT01000210.1"/>
</dbReference>
<dbReference type="AlphaFoldDB" id="A0A166YLQ1"/>
<dbReference type="InterPro" id="IPR051916">
    <property type="entry name" value="GPI-anchor_lipid_remodeler"/>
</dbReference>
<dbReference type="SUPFAM" id="SSF56219">
    <property type="entry name" value="DNase I-like"/>
    <property type="match status" value="1"/>
</dbReference>
<dbReference type="PANTHER" id="PTHR14859">
    <property type="entry name" value="CALCOFLUOR WHITE HYPERSENSITIVE PROTEIN PRECURSOR"/>
    <property type="match status" value="1"/>
</dbReference>